<evidence type="ECO:0000256" key="17">
    <source>
        <dbReference type="PIRSR" id="PIRSR000167-2"/>
    </source>
</evidence>
<evidence type="ECO:0000256" key="7">
    <source>
        <dbReference type="ARBA" id="ARBA00022691"/>
    </source>
</evidence>
<dbReference type="AlphaFoldDB" id="A0A371R7L0"/>
<protein>
    <recommendedName>
        <fullName evidence="15">Coproporphyrinogen-III oxidase</fullName>
        <ecNumber evidence="15">1.3.98.3</ecNumber>
    </recommendedName>
</protein>
<keyword evidence="10 15" id="KW-0408">Iron</keyword>
<feature type="binding site" evidence="16">
    <location>
        <position position="50"/>
    </location>
    <ligand>
        <name>S-adenosyl-L-methionine</name>
        <dbReference type="ChEBI" id="CHEBI:59789"/>
        <label>1</label>
    </ligand>
</feature>
<evidence type="ECO:0000256" key="12">
    <source>
        <dbReference type="ARBA" id="ARBA00023244"/>
    </source>
</evidence>
<feature type="binding site" evidence="17">
    <location>
        <position position="63"/>
    </location>
    <ligand>
        <name>[4Fe-4S] cluster</name>
        <dbReference type="ChEBI" id="CHEBI:49883"/>
        <note>4Fe-4S-S-AdoMet</note>
    </ligand>
</feature>
<evidence type="ECO:0000256" key="16">
    <source>
        <dbReference type="PIRSR" id="PIRSR000167-1"/>
    </source>
</evidence>
<evidence type="ECO:0000313" key="20">
    <source>
        <dbReference type="Proteomes" id="UP000264589"/>
    </source>
</evidence>
<dbReference type="SFLD" id="SFLDS00029">
    <property type="entry name" value="Radical_SAM"/>
    <property type="match status" value="1"/>
</dbReference>
<comment type="cofactor">
    <cofactor evidence="15 17">
        <name>[4Fe-4S] cluster</name>
        <dbReference type="ChEBI" id="CHEBI:49883"/>
    </cofactor>
    <text evidence="15 17">Binds 1 [4Fe-4S] cluster. The cluster is coordinated with 3 cysteines and an exchangeable S-adenosyl-L-methionine.</text>
</comment>
<dbReference type="InterPro" id="IPR023404">
    <property type="entry name" value="rSAM_horseshoe"/>
</dbReference>
<feature type="binding site" evidence="17">
    <location>
        <position position="60"/>
    </location>
    <ligand>
        <name>[4Fe-4S] cluster</name>
        <dbReference type="ChEBI" id="CHEBI:49883"/>
        <note>4Fe-4S-S-AdoMet</note>
    </ligand>
</feature>
<evidence type="ECO:0000256" key="14">
    <source>
        <dbReference type="ARBA" id="ARBA00048321"/>
    </source>
</evidence>
<dbReference type="InterPro" id="IPR034505">
    <property type="entry name" value="Coproporphyrinogen-III_oxidase"/>
</dbReference>
<proteinExistence type="inferred from homology"/>
<evidence type="ECO:0000256" key="1">
    <source>
        <dbReference type="ARBA" id="ARBA00004496"/>
    </source>
</evidence>
<dbReference type="RefSeq" id="WP_116393151.1">
    <property type="nucleotide sequence ID" value="NZ_QUQO01000002.1"/>
</dbReference>
<keyword evidence="12 15" id="KW-0627">Porphyrin biosynthesis</keyword>
<reference evidence="19 20" key="1">
    <citation type="submission" date="2018-08" db="EMBL/GenBank/DDBJ databases">
        <title>Parvularcula sp. SM1705, isolated from surface water of the South Sea China.</title>
        <authorList>
            <person name="Sun L."/>
        </authorList>
    </citation>
    <scope>NUCLEOTIDE SEQUENCE [LARGE SCALE GENOMIC DNA]</scope>
    <source>
        <strain evidence="19 20">SM1705</strain>
    </source>
</reference>
<feature type="binding site" evidence="16">
    <location>
        <position position="238"/>
    </location>
    <ligand>
        <name>S-adenosyl-L-methionine</name>
        <dbReference type="ChEBI" id="CHEBI:59789"/>
        <label>2</label>
    </ligand>
</feature>
<feature type="binding site" evidence="16">
    <location>
        <position position="204"/>
    </location>
    <ligand>
        <name>S-adenosyl-L-methionine</name>
        <dbReference type="ChEBI" id="CHEBI:59789"/>
        <label>2</label>
    </ligand>
</feature>
<dbReference type="PANTHER" id="PTHR13932:SF6">
    <property type="entry name" value="OXYGEN-INDEPENDENT COPROPORPHYRINOGEN III OXIDASE"/>
    <property type="match status" value="1"/>
</dbReference>
<dbReference type="GO" id="GO:0004109">
    <property type="term" value="F:coproporphyrinogen oxidase activity"/>
    <property type="evidence" value="ECO:0007669"/>
    <property type="project" value="InterPro"/>
</dbReference>
<dbReference type="InterPro" id="IPR006638">
    <property type="entry name" value="Elp3/MiaA/NifB-like_rSAM"/>
</dbReference>
<keyword evidence="20" id="KW-1185">Reference proteome</keyword>
<evidence type="ECO:0000256" key="2">
    <source>
        <dbReference type="ARBA" id="ARBA00004785"/>
    </source>
</evidence>
<comment type="catalytic activity">
    <reaction evidence="14 15">
        <text>coproporphyrinogen III + 2 S-adenosyl-L-methionine = protoporphyrinogen IX + 2 5'-deoxyadenosine + 2 L-methionine + 2 CO2</text>
        <dbReference type="Rhea" id="RHEA:15425"/>
        <dbReference type="ChEBI" id="CHEBI:16526"/>
        <dbReference type="ChEBI" id="CHEBI:17319"/>
        <dbReference type="ChEBI" id="CHEBI:57307"/>
        <dbReference type="ChEBI" id="CHEBI:57309"/>
        <dbReference type="ChEBI" id="CHEBI:57844"/>
        <dbReference type="ChEBI" id="CHEBI:59789"/>
        <dbReference type="EC" id="1.3.98.3"/>
    </reaction>
</comment>
<dbReference type="Gene3D" id="1.10.10.920">
    <property type="match status" value="1"/>
</dbReference>
<dbReference type="CDD" id="cd01335">
    <property type="entry name" value="Radical_SAM"/>
    <property type="match status" value="1"/>
</dbReference>
<dbReference type="OrthoDB" id="9808022at2"/>
<keyword evidence="8 15" id="KW-0479">Metal-binding</keyword>
<keyword evidence="7 15" id="KW-0949">S-adenosyl-L-methionine</keyword>
<name>A0A371R7L0_9PROT</name>
<comment type="subcellular location">
    <subcellularLocation>
        <location evidence="1 15">Cytoplasm</location>
    </subcellularLocation>
</comment>
<gene>
    <name evidence="19" type="primary">hemN</name>
    <name evidence="19" type="ORF">DX908_14175</name>
</gene>
<dbReference type="EMBL" id="QUQO01000002">
    <property type="protein sequence ID" value="RFB01435.1"/>
    <property type="molecule type" value="Genomic_DNA"/>
</dbReference>
<evidence type="ECO:0000256" key="6">
    <source>
        <dbReference type="ARBA" id="ARBA00022490"/>
    </source>
</evidence>
<feature type="binding site" evidence="16">
    <location>
        <position position="324"/>
    </location>
    <ligand>
        <name>S-adenosyl-L-methionine</name>
        <dbReference type="ChEBI" id="CHEBI:59789"/>
        <label>1</label>
    </ligand>
</feature>
<dbReference type="InterPro" id="IPR007197">
    <property type="entry name" value="rSAM"/>
</dbReference>
<dbReference type="FunCoup" id="A0A371R7L0">
    <property type="interactions" value="239"/>
</dbReference>
<dbReference type="InParanoid" id="A0A371R7L0"/>
<keyword evidence="9 15" id="KW-0560">Oxidoreductase</keyword>
<dbReference type="NCBIfam" id="TIGR00538">
    <property type="entry name" value="hemN"/>
    <property type="match status" value="1"/>
</dbReference>
<dbReference type="Gene3D" id="3.80.30.20">
    <property type="entry name" value="tm_1862 like domain"/>
    <property type="match status" value="1"/>
</dbReference>
<dbReference type="SFLD" id="SFLDG01065">
    <property type="entry name" value="anaerobic_coproporphyrinogen-I"/>
    <property type="match status" value="1"/>
</dbReference>
<dbReference type="GO" id="GO:0006782">
    <property type="term" value="P:protoporphyrinogen IX biosynthetic process"/>
    <property type="evidence" value="ECO:0007669"/>
    <property type="project" value="UniProtKB-UniPathway"/>
</dbReference>
<feature type="binding site" evidence="16">
    <location>
        <position position="179"/>
    </location>
    <ligand>
        <name>S-adenosyl-L-methionine</name>
        <dbReference type="ChEBI" id="CHEBI:59789"/>
        <label>2</label>
    </ligand>
</feature>
<accession>A0A371R7L0</accession>
<evidence type="ECO:0000256" key="9">
    <source>
        <dbReference type="ARBA" id="ARBA00023002"/>
    </source>
</evidence>
<evidence type="ECO:0000256" key="8">
    <source>
        <dbReference type="ARBA" id="ARBA00022723"/>
    </source>
</evidence>
<dbReference type="PROSITE" id="PS51918">
    <property type="entry name" value="RADICAL_SAM"/>
    <property type="match status" value="1"/>
</dbReference>
<dbReference type="EC" id="1.3.98.3" evidence="15"/>
<comment type="caution">
    <text evidence="19">The sequence shown here is derived from an EMBL/GenBank/DDBJ whole genome shotgun (WGS) entry which is preliminary data.</text>
</comment>
<evidence type="ECO:0000256" key="15">
    <source>
        <dbReference type="PIRNR" id="PIRNR000167"/>
    </source>
</evidence>
<dbReference type="SFLD" id="SFLDG01082">
    <property type="entry name" value="B12-binding_domain_containing"/>
    <property type="match status" value="1"/>
</dbReference>
<feature type="binding site" evidence="16">
    <location>
        <begin position="108"/>
        <end position="109"/>
    </location>
    <ligand>
        <name>S-adenosyl-L-methionine</name>
        <dbReference type="ChEBI" id="CHEBI:59789"/>
        <label>2</label>
    </ligand>
</feature>
<dbReference type="SUPFAM" id="SSF102114">
    <property type="entry name" value="Radical SAM enzymes"/>
    <property type="match status" value="1"/>
</dbReference>
<evidence type="ECO:0000256" key="5">
    <source>
        <dbReference type="ARBA" id="ARBA00022485"/>
    </source>
</evidence>
<dbReference type="PIRSF" id="PIRSF000167">
    <property type="entry name" value="HemN"/>
    <property type="match status" value="1"/>
</dbReference>
<dbReference type="PANTHER" id="PTHR13932">
    <property type="entry name" value="COPROPORPHYRINIGEN III OXIDASE"/>
    <property type="match status" value="1"/>
</dbReference>
<evidence type="ECO:0000256" key="10">
    <source>
        <dbReference type="ARBA" id="ARBA00023004"/>
    </source>
</evidence>
<feature type="binding site" evidence="16">
    <location>
        <position position="140"/>
    </location>
    <ligand>
        <name>S-adenosyl-L-methionine</name>
        <dbReference type="ChEBI" id="CHEBI:59789"/>
        <label>1</label>
    </ligand>
</feature>
<comment type="similarity">
    <text evidence="3 15">Belongs to the anaerobic coproporphyrinogen-III oxidase family.</text>
</comment>
<dbReference type="InterPro" id="IPR004558">
    <property type="entry name" value="Coprogen_oxidase_HemN"/>
</dbReference>
<dbReference type="Proteomes" id="UP000264589">
    <property type="component" value="Unassembled WGS sequence"/>
</dbReference>
<keyword evidence="6 15" id="KW-0963">Cytoplasm</keyword>
<evidence type="ECO:0000259" key="18">
    <source>
        <dbReference type="PROSITE" id="PS51918"/>
    </source>
</evidence>
<dbReference type="GO" id="GO:0046872">
    <property type="term" value="F:metal ion binding"/>
    <property type="evidence" value="ECO:0007669"/>
    <property type="project" value="UniProtKB-KW"/>
</dbReference>
<comment type="subunit">
    <text evidence="4">Monomer.</text>
</comment>
<dbReference type="GO" id="GO:0051989">
    <property type="term" value="F:coproporphyrinogen dehydrogenase activity"/>
    <property type="evidence" value="ECO:0007669"/>
    <property type="project" value="UniProtKB-EC"/>
</dbReference>
<dbReference type="Pfam" id="PF04055">
    <property type="entry name" value="Radical_SAM"/>
    <property type="match status" value="1"/>
</dbReference>
<feature type="domain" description="Radical SAM core" evidence="18">
    <location>
        <begin position="41"/>
        <end position="278"/>
    </location>
</feature>
<evidence type="ECO:0000256" key="13">
    <source>
        <dbReference type="ARBA" id="ARBA00024295"/>
    </source>
</evidence>
<dbReference type="UniPathway" id="UPA00251">
    <property type="reaction ID" value="UER00323"/>
</dbReference>
<keyword evidence="11 15" id="KW-0411">Iron-sulfur</keyword>
<keyword evidence="5 15" id="KW-0004">4Fe-4S</keyword>
<dbReference type="InterPro" id="IPR058240">
    <property type="entry name" value="rSAM_sf"/>
</dbReference>
<evidence type="ECO:0000256" key="11">
    <source>
        <dbReference type="ARBA" id="ARBA00023014"/>
    </source>
</evidence>
<evidence type="ECO:0000256" key="4">
    <source>
        <dbReference type="ARBA" id="ARBA00011245"/>
    </source>
</evidence>
<evidence type="ECO:0000256" key="3">
    <source>
        <dbReference type="ARBA" id="ARBA00005493"/>
    </source>
</evidence>
<comment type="pathway">
    <text evidence="2 15">Porphyrin-containing compound metabolism; protoporphyrin-IX biosynthesis; protoporphyrinogen-IX from coproporphyrinogen-III (AdoMet route): step 1/1.</text>
</comment>
<feature type="binding site" evidence="16">
    <location>
        <position position="107"/>
    </location>
    <ligand>
        <name>S-adenosyl-L-methionine</name>
        <dbReference type="ChEBI" id="CHEBI:59789"/>
        <label>1</label>
    </ligand>
</feature>
<feature type="binding site" evidence="17">
    <location>
        <position position="56"/>
    </location>
    <ligand>
        <name>[4Fe-4S] cluster</name>
        <dbReference type="ChEBI" id="CHEBI:49883"/>
        <note>4Fe-4S-S-AdoMet</note>
    </ligand>
</feature>
<evidence type="ECO:0000313" key="19">
    <source>
        <dbReference type="EMBL" id="RFB01435.1"/>
    </source>
</evidence>
<dbReference type="SMART" id="SM00729">
    <property type="entry name" value="Elp3"/>
    <property type="match status" value="1"/>
</dbReference>
<comment type="function">
    <text evidence="13">Involved in the heme biosynthesis. Catalyzes the anaerobic oxidative decarboxylation of propionate groups of rings A and B of coproporphyrinogen III to yield the vinyl groups in protoporphyrinogen IX.</text>
</comment>
<sequence length="449" mass="50803">MQTHWQKYLGANIPRYTSYPSALGFSSDVGAAAYENSLKKIGQYEPISLYMHIPFCHQLCWYCGCNMRVENRYERISPYVEALSREIEMVSERLGGRGYISHVHFGGGTPNTLHAADIERLITGIEEHFGLRDETPVAMEIDPRLCSDLQVAQLVKMGIKRFSMGLQDFDPEVQTAINRVQSYEMVKNCFDLLRGAGVRDISVDLLYGLPHQRLETFRQTVEQVIELRPERISLFGYAHMPARIRHQRMIPEDHMPSREMRTVISVDAAKLFEEAGYDRIGFDHFALPDTPIAIAAREQRLNRNFQGFTEDRARNVLGFGASAISTVRGLIVQNAKEIPAYMKPIEQGELPTERGLIATEIEEALGEWLKRLLCDMRGNLNQYLKIIQADGPAREEIFSTLTPFEKDGIVYYDGDDIVIAEDAKALVRSVAAALDPHVSSEIRYASPAV</sequence>
<feature type="binding site" evidence="16">
    <location>
        <begin position="62"/>
        <end position="64"/>
    </location>
    <ligand>
        <name>S-adenosyl-L-methionine</name>
        <dbReference type="ChEBI" id="CHEBI:59789"/>
        <label>2</label>
    </ligand>
</feature>
<dbReference type="GO" id="GO:0005737">
    <property type="term" value="C:cytoplasm"/>
    <property type="evidence" value="ECO:0007669"/>
    <property type="project" value="UniProtKB-SubCell"/>
</dbReference>
<feature type="binding site" evidence="16">
    <location>
        <position position="167"/>
    </location>
    <ligand>
        <name>S-adenosyl-L-methionine</name>
        <dbReference type="ChEBI" id="CHEBI:59789"/>
        <label>2</label>
    </ligand>
</feature>
<organism evidence="19 20">
    <name type="scientific">Parvularcula marina</name>
    <dbReference type="NCBI Taxonomy" id="2292771"/>
    <lineage>
        <taxon>Bacteria</taxon>
        <taxon>Pseudomonadati</taxon>
        <taxon>Pseudomonadota</taxon>
        <taxon>Alphaproteobacteria</taxon>
        <taxon>Parvularculales</taxon>
        <taxon>Parvularculaceae</taxon>
        <taxon>Parvularcula</taxon>
    </lineage>
</organism>
<dbReference type="GO" id="GO:0051539">
    <property type="term" value="F:4 iron, 4 sulfur cluster binding"/>
    <property type="evidence" value="ECO:0007669"/>
    <property type="project" value="UniProtKB-KW"/>
</dbReference>